<keyword evidence="3 6" id="KW-0812">Transmembrane</keyword>
<feature type="transmembrane region" description="Helical" evidence="6">
    <location>
        <begin position="611"/>
        <end position="633"/>
    </location>
</feature>
<evidence type="ECO:0000256" key="5">
    <source>
        <dbReference type="ARBA" id="ARBA00023136"/>
    </source>
</evidence>
<dbReference type="Gene3D" id="1.20.1640.10">
    <property type="entry name" value="Multidrug efflux transporter AcrB transmembrane domain"/>
    <property type="match status" value="2"/>
</dbReference>
<feature type="transmembrane region" description="Helical" evidence="6">
    <location>
        <begin position="706"/>
        <end position="730"/>
    </location>
</feature>
<dbReference type="InterPro" id="IPR000731">
    <property type="entry name" value="SSD"/>
</dbReference>
<accession>A0A1I2CWL9</accession>
<evidence type="ECO:0000259" key="7">
    <source>
        <dbReference type="PROSITE" id="PS50156"/>
    </source>
</evidence>
<dbReference type="RefSeq" id="WP_093918554.1">
    <property type="nucleotide sequence ID" value="NZ_FONW01000001.1"/>
</dbReference>
<dbReference type="PROSITE" id="PS50156">
    <property type="entry name" value="SSD"/>
    <property type="match status" value="1"/>
</dbReference>
<dbReference type="InterPro" id="IPR050545">
    <property type="entry name" value="Mycobact_MmpL"/>
</dbReference>
<dbReference type="PANTHER" id="PTHR33406">
    <property type="entry name" value="MEMBRANE PROTEIN MJ1562-RELATED"/>
    <property type="match status" value="1"/>
</dbReference>
<dbReference type="AlphaFoldDB" id="A0A1I2CWL9"/>
<comment type="subcellular location">
    <subcellularLocation>
        <location evidence="1">Cell membrane</location>
        <topology evidence="1">Multi-pass membrane protein</topology>
    </subcellularLocation>
</comment>
<keyword evidence="5 6" id="KW-0472">Membrane</keyword>
<feature type="transmembrane region" description="Helical" evidence="6">
    <location>
        <begin position="404"/>
        <end position="423"/>
    </location>
</feature>
<organism evidence="8 9">
    <name type="scientific">Sunxiuqinia elliptica</name>
    <dbReference type="NCBI Taxonomy" id="655355"/>
    <lineage>
        <taxon>Bacteria</taxon>
        <taxon>Pseudomonadati</taxon>
        <taxon>Bacteroidota</taxon>
        <taxon>Bacteroidia</taxon>
        <taxon>Marinilabiliales</taxon>
        <taxon>Prolixibacteraceae</taxon>
        <taxon>Sunxiuqinia</taxon>
    </lineage>
</organism>
<keyword evidence="2" id="KW-1003">Cell membrane</keyword>
<dbReference type="SUPFAM" id="SSF82866">
    <property type="entry name" value="Multidrug efflux transporter AcrB transmembrane domain"/>
    <property type="match status" value="2"/>
</dbReference>
<dbReference type="STRING" id="655355.SAMN05216283_101854"/>
<evidence type="ECO:0000256" key="1">
    <source>
        <dbReference type="ARBA" id="ARBA00004651"/>
    </source>
</evidence>
<feature type="transmembrane region" description="Helical" evidence="6">
    <location>
        <begin position="736"/>
        <end position="764"/>
    </location>
</feature>
<dbReference type="Proteomes" id="UP000198964">
    <property type="component" value="Unassembled WGS sequence"/>
</dbReference>
<feature type="transmembrane region" description="Helical" evidence="6">
    <location>
        <begin position="348"/>
        <end position="371"/>
    </location>
</feature>
<keyword evidence="9" id="KW-1185">Reference proteome</keyword>
<protein>
    <recommendedName>
        <fullName evidence="7">SSD domain-containing protein</fullName>
    </recommendedName>
</protein>
<feature type="domain" description="SSD" evidence="7">
    <location>
        <begin position="248"/>
        <end position="370"/>
    </location>
</feature>
<dbReference type="InterPro" id="IPR004869">
    <property type="entry name" value="MMPL_dom"/>
</dbReference>
<feature type="transmembrane region" description="Helical" evidence="6">
    <location>
        <begin position="640"/>
        <end position="659"/>
    </location>
</feature>
<dbReference type="GO" id="GO:0005886">
    <property type="term" value="C:plasma membrane"/>
    <property type="evidence" value="ECO:0007669"/>
    <property type="project" value="UniProtKB-SubCell"/>
</dbReference>
<gene>
    <name evidence="8" type="ORF">SAMN05216283_101854</name>
</gene>
<evidence type="ECO:0000256" key="6">
    <source>
        <dbReference type="SAM" id="Phobius"/>
    </source>
</evidence>
<name>A0A1I2CWL9_9BACT</name>
<dbReference type="EMBL" id="FONW01000001">
    <property type="protein sequence ID" value="SFE72585.1"/>
    <property type="molecule type" value="Genomic_DNA"/>
</dbReference>
<feature type="transmembrane region" description="Helical" evidence="6">
    <location>
        <begin position="271"/>
        <end position="292"/>
    </location>
</feature>
<feature type="transmembrane region" description="Helical" evidence="6">
    <location>
        <begin position="245"/>
        <end position="265"/>
    </location>
</feature>
<feature type="transmembrane region" description="Helical" evidence="6">
    <location>
        <begin position="312"/>
        <end position="336"/>
    </location>
</feature>
<reference evidence="8 9" key="1">
    <citation type="submission" date="2016-10" db="EMBL/GenBank/DDBJ databases">
        <authorList>
            <person name="de Groot N.N."/>
        </authorList>
    </citation>
    <scope>NUCLEOTIDE SEQUENCE [LARGE SCALE GENOMIC DNA]</scope>
    <source>
        <strain evidence="8 9">CGMCC 1.9156</strain>
    </source>
</reference>
<dbReference type="PANTHER" id="PTHR33406:SF12">
    <property type="entry name" value="BLR2997 PROTEIN"/>
    <property type="match status" value="1"/>
</dbReference>
<evidence type="ECO:0000313" key="9">
    <source>
        <dbReference type="Proteomes" id="UP000198964"/>
    </source>
</evidence>
<evidence type="ECO:0000313" key="8">
    <source>
        <dbReference type="EMBL" id="SFE72585.1"/>
    </source>
</evidence>
<evidence type="ECO:0000256" key="3">
    <source>
        <dbReference type="ARBA" id="ARBA00022692"/>
    </source>
</evidence>
<proteinExistence type="predicted"/>
<evidence type="ECO:0000256" key="4">
    <source>
        <dbReference type="ARBA" id="ARBA00022989"/>
    </source>
</evidence>
<feature type="transmembrane region" description="Helical" evidence="6">
    <location>
        <begin position="219"/>
        <end position="238"/>
    </location>
</feature>
<dbReference type="Pfam" id="PF03176">
    <property type="entry name" value="MMPL"/>
    <property type="match status" value="2"/>
</dbReference>
<keyword evidence="4 6" id="KW-1133">Transmembrane helix</keyword>
<feature type="transmembrane region" description="Helical" evidence="6">
    <location>
        <begin position="665"/>
        <end position="685"/>
    </location>
</feature>
<sequence>MWVWLSGIILRNRRLLLSILGLVTIFMAYHGSRVEMSYEAAQLLPKKDSAYVDYQKFRQLFGEEGNLIVVGVEDPDFFKIGHFEAWHKLVNNLDKVDGVENLLSVSNSYNLRKNTDKRKFEIQNIFPEEVQSQQQLDSLANVFHSLPFYKGLLYNSETDMYLLAITVNKDKMKSKQREKMVLAIKETCENFSEETGLELHYSGLPYIRVINSIKIKKEIYLFSALALLLCIVTLFLFFRSFKAVFYPVLIVSTGVIWALGTMALFGFKITLLTGMIPSLLIVIGIPNSIYMLNKYHHEFRNHGNNIKALQRVIIKIGNATFLTNLTTASGFATFVITNSEILRQFGVVAALNILTLFVLSLLLIPILFSFAKPPEKRHIKHLENQLFNKIILSLENISQNYRRIVYIAATAVLLAGIYGITLMKSSGYMVDDIPESDIIYKDLKYFEKQVDGLMPLEIIIDTERPNGVMNLSVFRRMEKLEERLSHYDELSSSMSLLNILKFSKQAFYNGKERYYSLPNNQEKNFILSYATKSEEDEAAGVSALHSFLDSSKQVTRISVRMHDVGTKRMEELYNDFKMEVDSIFPADKFNVTVTGSSVTFFKGTQYLVKNLFSSLTLAILLISAFMAVMFYSWRMVIMSLVPNIIPLIFTAAIMGFSGIPIKASTILVFSIAFGISVDNTIHFLAKYRQELSATGWNIRESVKLALRETGVSMIYTFVVLFFGFGVYSVSQFGGTAALGVLVSLTLLTAITSNLILLPSLLVGLEKYTTTKSFHEPLLQIYDEEEDIELDELEIEKSTNSKDEKA</sequence>
<evidence type="ECO:0000256" key="2">
    <source>
        <dbReference type="ARBA" id="ARBA00022475"/>
    </source>
</evidence>